<dbReference type="InterPro" id="IPR051354">
    <property type="entry name" value="Transposase_27_IS1"/>
</dbReference>
<gene>
    <name evidence="2" type="ORF">NCTC10736_00166</name>
    <name evidence="3" type="ORF">NCTC10736_03453</name>
</gene>
<evidence type="ECO:0000313" key="4">
    <source>
        <dbReference type="Proteomes" id="UP000255061"/>
    </source>
</evidence>
<dbReference type="EMBL" id="UGYV01000001">
    <property type="protein sequence ID" value="SUI92109.1"/>
    <property type="molecule type" value="Genomic_DNA"/>
</dbReference>
<dbReference type="InterPro" id="IPR024445">
    <property type="entry name" value="Tnp_ISXO2-like"/>
</dbReference>
<dbReference type="SMART" id="SM01126">
    <property type="entry name" value="DDE_Tnp_IS1595"/>
    <property type="match status" value="1"/>
</dbReference>
<evidence type="ECO:0000313" key="2">
    <source>
        <dbReference type="EMBL" id="SUI59583.1"/>
    </source>
</evidence>
<evidence type="ECO:0000259" key="1">
    <source>
        <dbReference type="SMART" id="SM01126"/>
    </source>
</evidence>
<protein>
    <submittedName>
        <fullName evidence="2">Transposase and inactivated derivatives</fullName>
    </submittedName>
</protein>
<dbReference type="PANTHER" id="PTHR33293">
    <property type="entry name" value="INSERTION ELEMENT IS1 1 PROTEIN INSB-RELATED"/>
    <property type="match status" value="1"/>
</dbReference>
<dbReference type="RefSeq" id="WP_115405222.1">
    <property type="nucleotide sequence ID" value="NZ_UGYV01000001.1"/>
</dbReference>
<organism evidence="2 4">
    <name type="scientific">Shewanella morhuae</name>
    <dbReference type="NCBI Taxonomy" id="365591"/>
    <lineage>
        <taxon>Bacteria</taxon>
        <taxon>Pseudomonadati</taxon>
        <taxon>Pseudomonadota</taxon>
        <taxon>Gammaproteobacteria</taxon>
        <taxon>Alteromonadales</taxon>
        <taxon>Shewanellaceae</taxon>
        <taxon>Shewanella</taxon>
    </lineage>
</organism>
<evidence type="ECO:0000313" key="3">
    <source>
        <dbReference type="EMBL" id="SUI92109.1"/>
    </source>
</evidence>
<reference evidence="2 4" key="1">
    <citation type="submission" date="2018-06" db="EMBL/GenBank/DDBJ databases">
        <authorList>
            <consortium name="Pathogen Informatics"/>
            <person name="Doyle S."/>
        </authorList>
    </citation>
    <scope>NUCLEOTIDE SEQUENCE [LARGE SCALE GENOMIC DNA]</scope>
    <source>
        <strain evidence="2 4">NCTC10736</strain>
    </source>
</reference>
<dbReference type="Proteomes" id="UP000255061">
    <property type="component" value="Unassembled WGS sequence"/>
</dbReference>
<dbReference type="PANTHER" id="PTHR33293:SF1">
    <property type="entry name" value="INSERTION ELEMENT IS1 1 PROTEIN INSB-RELATED"/>
    <property type="match status" value="1"/>
</dbReference>
<dbReference type="AlphaFoldDB" id="A0A379ZD33"/>
<feature type="domain" description="ISXO2-like transposase" evidence="1">
    <location>
        <begin position="141"/>
        <end position="301"/>
    </location>
</feature>
<dbReference type="NCBIfam" id="NF033547">
    <property type="entry name" value="transpos_IS1595"/>
    <property type="match status" value="1"/>
</dbReference>
<name>A0A379ZD33_9GAMM</name>
<dbReference type="Pfam" id="PF12762">
    <property type="entry name" value="DDE_Tnp_IS1595"/>
    <property type="match status" value="1"/>
</dbReference>
<dbReference type="EMBL" id="UGYV01000001">
    <property type="protein sequence ID" value="SUI59583.1"/>
    <property type="molecule type" value="Genomic_DNA"/>
</dbReference>
<proteinExistence type="predicted"/>
<sequence>MTSCLLDLEQQAAELPFEQQRLLISFLQQQLDSGSCINMLEANFTIKPQCPHCHACHIKRHGKPNGRQRYRCHACHKTFMCTINTPFYRMRFLEKWLPYFTCILDSLPIRKSAKRCNISVKTAFKWRHQFLSLPNKVKAQRLSGIVEIDETLFRYSEKGSRTLSRKAHKRGGDCAGRGRKKGDWVAVLVARDRNKQVFDECLDSADSVTLLGLLENKIAADSVVCSDGFLSYLKMTQDMKVEHKILNASHGRRVKEGVFHIQNVNAYHSRLHLWINTFRGVATKYLPNYLGWFRFFEAHDNPNENSILAMQTQLT</sequence>
<accession>A0A379ZD33</accession>